<feature type="domain" description="DUF4283" evidence="1">
    <location>
        <begin position="58"/>
        <end position="120"/>
    </location>
</feature>
<dbReference type="AlphaFoldDB" id="A0A445KDF2"/>
<keyword evidence="3" id="KW-1185">Reference proteome</keyword>
<dbReference type="Pfam" id="PF14111">
    <property type="entry name" value="DUF4283"/>
    <property type="match status" value="1"/>
</dbReference>
<sequence length="166" mass="19543">MDLLLTIWFFKGHPQEGFLEEDDKDAMEKPPLEEQCMFNRCPRVKIMESEFEEWCAPWKGSLVVHVLGKSVGFKMLEYKLQRSWPKVGKIRIVDMPVGYYLVQFTSEEGYKNAMYYSEYRLMYLYSLQSKIFSYMRRGCSKQNKVGVQKGLHLICFQCGTYGHKAA</sequence>
<gene>
    <name evidence="2" type="ORF">D0Y65_015557</name>
</gene>
<dbReference type="EMBL" id="QZWG01000006">
    <property type="protein sequence ID" value="RZC08891.1"/>
    <property type="molecule type" value="Genomic_DNA"/>
</dbReference>
<comment type="caution">
    <text evidence="2">The sequence shown here is derived from an EMBL/GenBank/DDBJ whole genome shotgun (WGS) entry which is preliminary data.</text>
</comment>
<reference evidence="2 3" key="1">
    <citation type="submission" date="2018-09" db="EMBL/GenBank/DDBJ databases">
        <title>A high-quality reference genome of wild soybean provides a powerful tool to mine soybean genomes.</title>
        <authorList>
            <person name="Xie M."/>
            <person name="Chung C.Y.L."/>
            <person name="Li M.-W."/>
            <person name="Wong F.-L."/>
            <person name="Chan T.-F."/>
            <person name="Lam H.-M."/>
        </authorList>
    </citation>
    <scope>NUCLEOTIDE SEQUENCE [LARGE SCALE GENOMIC DNA]</scope>
    <source>
        <strain evidence="3">cv. W05</strain>
        <tissue evidence="2">Hypocotyl of etiolated seedlings</tissue>
    </source>
</reference>
<evidence type="ECO:0000313" key="3">
    <source>
        <dbReference type="Proteomes" id="UP000289340"/>
    </source>
</evidence>
<evidence type="ECO:0000259" key="1">
    <source>
        <dbReference type="Pfam" id="PF14111"/>
    </source>
</evidence>
<accession>A0A445KDF2</accession>
<dbReference type="Proteomes" id="UP000289340">
    <property type="component" value="Chromosome 6"/>
</dbReference>
<protein>
    <recommendedName>
        <fullName evidence="1">DUF4283 domain-containing protein</fullName>
    </recommendedName>
</protein>
<name>A0A445KDF2_GLYSO</name>
<proteinExistence type="predicted"/>
<dbReference type="InterPro" id="IPR025558">
    <property type="entry name" value="DUF4283"/>
</dbReference>
<organism evidence="2 3">
    <name type="scientific">Glycine soja</name>
    <name type="common">Wild soybean</name>
    <dbReference type="NCBI Taxonomy" id="3848"/>
    <lineage>
        <taxon>Eukaryota</taxon>
        <taxon>Viridiplantae</taxon>
        <taxon>Streptophyta</taxon>
        <taxon>Embryophyta</taxon>
        <taxon>Tracheophyta</taxon>
        <taxon>Spermatophyta</taxon>
        <taxon>Magnoliopsida</taxon>
        <taxon>eudicotyledons</taxon>
        <taxon>Gunneridae</taxon>
        <taxon>Pentapetalae</taxon>
        <taxon>rosids</taxon>
        <taxon>fabids</taxon>
        <taxon>Fabales</taxon>
        <taxon>Fabaceae</taxon>
        <taxon>Papilionoideae</taxon>
        <taxon>50 kb inversion clade</taxon>
        <taxon>NPAAA clade</taxon>
        <taxon>indigoferoid/millettioid clade</taxon>
        <taxon>Phaseoleae</taxon>
        <taxon>Glycine</taxon>
        <taxon>Glycine subgen. Soja</taxon>
    </lineage>
</organism>
<evidence type="ECO:0000313" key="2">
    <source>
        <dbReference type="EMBL" id="RZC08891.1"/>
    </source>
</evidence>